<dbReference type="InterPro" id="IPR006913">
    <property type="entry name" value="CENP-V/GFA"/>
</dbReference>
<name>A0ABQ6HBP5_9GAMM</name>
<sequence length="117" mass="13520">MRYLGSCHCKEVTFEIECDEIIEALQCNCSICIRKNAIMSKQSFSPKQFTLLSGKDNLSCYQWNDKDVNHYFCKTCGIYPFHDTTYDPGHFRVNLGCIEAVEPRALEISYFDGRNVL</sequence>
<dbReference type="Pfam" id="PF04828">
    <property type="entry name" value="GFA"/>
    <property type="match status" value="1"/>
</dbReference>
<comment type="caution">
    <text evidence="5">The sequence shown here is derived from an EMBL/GenBank/DDBJ whole genome shotgun (WGS) entry which is preliminary data.</text>
</comment>
<organism evidence="5 6">
    <name type="scientific">Thalassotalea loyana</name>
    <dbReference type="NCBI Taxonomy" id="280483"/>
    <lineage>
        <taxon>Bacteria</taxon>
        <taxon>Pseudomonadati</taxon>
        <taxon>Pseudomonadota</taxon>
        <taxon>Gammaproteobacteria</taxon>
        <taxon>Alteromonadales</taxon>
        <taxon>Colwelliaceae</taxon>
        <taxon>Thalassotalea</taxon>
    </lineage>
</organism>
<dbReference type="Proteomes" id="UP001157134">
    <property type="component" value="Unassembled WGS sequence"/>
</dbReference>
<dbReference type="PANTHER" id="PTHR28620:SF1">
    <property type="entry name" value="CENP-V_GFA DOMAIN-CONTAINING PROTEIN"/>
    <property type="match status" value="1"/>
</dbReference>
<dbReference type="InterPro" id="IPR052355">
    <property type="entry name" value="CENP-V-like"/>
</dbReference>
<evidence type="ECO:0000256" key="2">
    <source>
        <dbReference type="ARBA" id="ARBA00022723"/>
    </source>
</evidence>
<evidence type="ECO:0000313" key="6">
    <source>
        <dbReference type="Proteomes" id="UP001157134"/>
    </source>
</evidence>
<comment type="similarity">
    <text evidence="1">Belongs to the Gfa family.</text>
</comment>
<evidence type="ECO:0000256" key="1">
    <source>
        <dbReference type="ARBA" id="ARBA00005495"/>
    </source>
</evidence>
<keyword evidence="3" id="KW-0862">Zinc</keyword>
<dbReference type="InterPro" id="IPR011057">
    <property type="entry name" value="Mss4-like_sf"/>
</dbReference>
<accession>A0ABQ6HBP5</accession>
<dbReference type="EMBL" id="BSSV01000003">
    <property type="protein sequence ID" value="GLX85533.1"/>
    <property type="molecule type" value="Genomic_DNA"/>
</dbReference>
<dbReference type="RefSeq" id="WP_284297729.1">
    <property type="nucleotide sequence ID" value="NZ_BSSV01000003.1"/>
</dbReference>
<feature type="domain" description="CENP-V/GFA" evidence="4">
    <location>
        <begin position="3"/>
        <end position="112"/>
    </location>
</feature>
<protein>
    <recommendedName>
        <fullName evidence="4">CENP-V/GFA domain-containing protein</fullName>
    </recommendedName>
</protein>
<keyword evidence="6" id="KW-1185">Reference proteome</keyword>
<reference evidence="5 6" key="1">
    <citation type="submission" date="2023-03" db="EMBL/GenBank/DDBJ databases">
        <title>Thalassotalea loyana LMG 22536T draft genome sequence.</title>
        <authorList>
            <person name="Sawabe T."/>
        </authorList>
    </citation>
    <scope>NUCLEOTIDE SEQUENCE [LARGE SCALE GENOMIC DNA]</scope>
    <source>
        <strain evidence="5 6">LMG 22536</strain>
    </source>
</reference>
<evidence type="ECO:0000259" key="4">
    <source>
        <dbReference type="PROSITE" id="PS51891"/>
    </source>
</evidence>
<evidence type="ECO:0000256" key="3">
    <source>
        <dbReference type="ARBA" id="ARBA00022833"/>
    </source>
</evidence>
<dbReference type="Gene3D" id="2.170.150.70">
    <property type="match status" value="1"/>
</dbReference>
<evidence type="ECO:0000313" key="5">
    <source>
        <dbReference type="EMBL" id="GLX85533.1"/>
    </source>
</evidence>
<gene>
    <name evidence="5" type="ORF">tloyanaT_17850</name>
</gene>
<dbReference type="SUPFAM" id="SSF51316">
    <property type="entry name" value="Mss4-like"/>
    <property type="match status" value="1"/>
</dbReference>
<proteinExistence type="inferred from homology"/>
<keyword evidence="2" id="KW-0479">Metal-binding</keyword>
<dbReference type="PROSITE" id="PS51891">
    <property type="entry name" value="CENP_V_GFA"/>
    <property type="match status" value="1"/>
</dbReference>
<dbReference type="PANTHER" id="PTHR28620">
    <property type="entry name" value="CENTROMERE PROTEIN V"/>
    <property type="match status" value="1"/>
</dbReference>